<dbReference type="AlphaFoldDB" id="A0A8S1L3E9"/>
<dbReference type="EMBL" id="CAJJDM010000032">
    <property type="protein sequence ID" value="CAD8062590.1"/>
    <property type="molecule type" value="Genomic_DNA"/>
</dbReference>
<dbReference type="InterPro" id="IPR005225">
    <property type="entry name" value="Small_GTP-bd"/>
</dbReference>
<dbReference type="OMA" id="CFEISVK"/>
<dbReference type="SMART" id="SM00174">
    <property type="entry name" value="RHO"/>
    <property type="match status" value="1"/>
</dbReference>
<name>A0A8S1L3E9_PARPR</name>
<organism evidence="2 3">
    <name type="scientific">Paramecium primaurelia</name>
    <dbReference type="NCBI Taxonomy" id="5886"/>
    <lineage>
        <taxon>Eukaryota</taxon>
        <taxon>Sar</taxon>
        <taxon>Alveolata</taxon>
        <taxon>Ciliophora</taxon>
        <taxon>Intramacronucleata</taxon>
        <taxon>Oligohymenophorea</taxon>
        <taxon>Peniculida</taxon>
        <taxon>Parameciidae</taxon>
        <taxon>Paramecium</taxon>
    </lineage>
</organism>
<dbReference type="PROSITE" id="PS51420">
    <property type="entry name" value="RHO"/>
    <property type="match status" value="1"/>
</dbReference>
<dbReference type="GO" id="GO:0003924">
    <property type="term" value="F:GTPase activity"/>
    <property type="evidence" value="ECO:0007669"/>
    <property type="project" value="InterPro"/>
</dbReference>
<dbReference type="NCBIfam" id="TIGR00231">
    <property type="entry name" value="small_GTP"/>
    <property type="match status" value="1"/>
</dbReference>
<keyword evidence="1" id="KW-0547">Nucleotide-binding</keyword>
<reference evidence="2" key="1">
    <citation type="submission" date="2021-01" db="EMBL/GenBank/DDBJ databases">
        <authorList>
            <consortium name="Genoscope - CEA"/>
            <person name="William W."/>
        </authorList>
    </citation>
    <scope>NUCLEOTIDE SEQUENCE</scope>
</reference>
<proteinExistence type="predicted"/>
<dbReference type="SMART" id="SM00173">
    <property type="entry name" value="RAS"/>
    <property type="match status" value="1"/>
</dbReference>
<evidence type="ECO:0000256" key="1">
    <source>
        <dbReference type="ARBA" id="ARBA00022741"/>
    </source>
</evidence>
<dbReference type="Pfam" id="PF00071">
    <property type="entry name" value="Ras"/>
    <property type="match status" value="1"/>
</dbReference>
<accession>A0A8S1L3E9</accession>
<dbReference type="SMART" id="SM00175">
    <property type="entry name" value="RAB"/>
    <property type="match status" value="1"/>
</dbReference>
<comment type="caution">
    <text evidence="2">The sequence shown here is derived from an EMBL/GenBank/DDBJ whole genome shotgun (WGS) entry which is preliminary data.</text>
</comment>
<evidence type="ECO:0008006" key="4">
    <source>
        <dbReference type="Google" id="ProtNLM"/>
    </source>
</evidence>
<sequence>MRKVTAKVLVVGSSAVGKSALIQLYTTGEVNFLKDYQLTQIAEISTKLIPFEQEEKDVELYLFDIAGSEIYEQAILKSNILKDANFVFLCYDMTKETTYEAAKEWFERVTKANGKKLPGVLVAMKSDLQAIRKIENKQGMQLANQLGLSFFSLSTARNQDIDHPFQHIAQQLIK</sequence>
<dbReference type="InterPro" id="IPR001806">
    <property type="entry name" value="Small_GTPase"/>
</dbReference>
<evidence type="ECO:0000313" key="3">
    <source>
        <dbReference type="Proteomes" id="UP000688137"/>
    </source>
</evidence>
<dbReference type="PROSITE" id="PS51421">
    <property type="entry name" value="RAS"/>
    <property type="match status" value="1"/>
</dbReference>
<dbReference type="PANTHER" id="PTHR47978">
    <property type="match status" value="1"/>
</dbReference>
<protein>
    <recommendedName>
        <fullName evidence="4">GTP-binding protein</fullName>
    </recommendedName>
</protein>
<dbReference type="PROSITE" id="PS51419">
    <property type="entry name" value="RAB"/>
    <property type="match status" value="1"/>
</dbReference>
<dbReference type="GO" id="GO:0005525">
    <property type="term" value="F:GTP binding"/>
    <property type="evidence" value="ECO:0007669"/>
    <property type="project" value="InterPro"/>
</dbReference>
<gene>
    <name evidence="2" type="ORF">PPRIM_AZ9-3.1.T0330212</name>
</gene>
<evidence type="ECO:0000313" key="2">
    <source>
        <dbReference type="EMBL" id="CAD8062590.1"/>
    </source>
</evidence>
<keyword evidence="3" id="KW-1185">Reference proteome</keyword>
<dbReference type="Proteomes" id="UP000688137">
    <property type="component" value="Unassembled WGS sequence"/>
</dbReference>